<protein>
    <submittedName>
        <fullName evidence="1">Uncharacterized protein</fullName>
    </submittedName>
</protein>
<evidence type="ECO:0000313" key="2">
    <source>
        <dbReference type="Proteomes" id="UP000282125"/>
    </source>
</evidence>
<reference evidence="1 2" key="1">
    <citation type="submission" date="2018-11" db="EMBL/GenBank/DDBJ databases">
        <title>Gemmobacter sp. nov., YIM 102744-1 draft genome.</title>
        <authorList>
            <person name="Li G."/>
            <person name="Jiang Y."/>
        </authorList>
    </citation>
    <scope>NUCLEOTIDE SEQUENCE [LARGE SCALE GENOMIC DNA]</scope>
    <source>
        <strain evidence="1 2">YIM 102744-1</strain>
    </source>
</reference>
<dbReference type="AlphaFoldDB" id="A0A3P3DAA2"/>
<organism evidence="1 2">
    <name type="scientific">Falsigemmobacter faecalis</name>
    <dbReference type="NCBI Taxonomy" id="2488730"/>
    <lineage>
        <taxon>Bacteria</taxon>
        <taxon>Pseudomonadati</taxon>
        <taxon>Pseudomonadota</taxon>
        <taxon>Alphaproteobacteria</taxon>
        <taxon>Rhodobacterales</taxon>
        <taxon>Paracoccaceae</taxon>
        <taxon>Falsigemmobacter</taxon>
    </lineage>
</organism>
<accession>A0A3P3DAA2</accession>
<dbReference type="EMBL" id="RRAZ01000031">
    <property type="protein sequence ID" value="RRH71265.1"/>
    <property type="molecule type" value="Genomic_DNA"/>
</dbReference>
<dbReference type="RefSeq" id="WP_124966271.1">
    <property type="nucleotide sequence ID" value="NZ_RRAZ01000031.1"/>
</dbReference>
<dbReference type="Proteomes" id="UP000282125">
    <property type="component" value="Unassembled WGS sequence"/>
</dbReference>
<gene>
    <name evidence="1" type="ORF">EG244_16445</name>
</gene>
<keyword evidence="2" id="KW-1185">Reference proteome</keyword>
<evidence type="ECO:0000313" key="1">
    <source>
        <dbReference type="EMBL" id="RRH71265.1"/>
    </source>
</evidence>
<name>A0A3P3DAA2_9RHOB</name>
<proteinExistence type="predicted"/>
<sequence>MPVVYEKDLDEGAERLLKFQRSIINQMAAYIADLEKELRSLSPEAVERCIAARRATLQAKEAVDYLAVMSSGIKPRAHQSDSFDLPIIINGD</sequence>
<comment type="caution">
    <text evidence="1">The sequence shown here is derived from an EMBL/GenBank/DDBJ whole genome shotgun (WGS) entry which is preliminary data.</text>
</comment>